<evidence type="ECO:0000259" key="10">
    <source>
        <dbReference type="Pfam" id="PF00155"/>
    </source>
</evidence>
<dbReference type="InterPro" id="IPR015424">
    <property type="entry name" value="PyrdxlP-dep_Trfase"/>
</dbReference>
<dbReference type="InterPro" id="IPR005861">
    <property type="entry name" value="HisP_aminotrans"/>
</dbReference>
<dbReference type="GO" id="GO:0004400">
    <property type="term" value="F:histidinol-phosphate transaminase activity"/>
    <property type="evidence" value="ECO:0007669"/>
    <property type="project" value="UniProtKB-UniRule"/>
</dbReference>
<dbReference type="CDD" id="cd00609">
    <property type="entry name" value="AAT_like"/>
    <property type="match status" value="1"/>
</dbReference>
<accession>A0A506TYX7</accession>
<evidence type="ECO:0000313" key="12">
    <source>
        <dbReference type="Proteomes" id="UP000320314"/>
    </source>
</evidence>
<keyword evidence="6 9" id="KW-0808">Transferase</keyword>
<proteinExistence type="inferred from homology"/>
<comment type="similarity">
    <text evidence="3 9">Belongs to the class-II pyridoxal-phosphate-dependent aminotransferase family. Histidinol-phosphate aminotransferase subfamily.</text>
</comment>
<name>A0A506TYX7_9HYPH</name>
<evidence type="ECO:0000256" key="4">
    <source>
        <dbReference type="ARBA" id="ARBA00011738"/>
    </source>
</evidence>
<dbReference type="GO" id="GO:0030170">
    <property type="term" value="F:pyridoxal phosphate binding"/>
    <property type="evidence" value="ECO:0007669"/>
    <property type="project" value="InterPro"/>
</dbReference>
<evidence type="ECO:0000256" key="9">
    <source>
        <dbReference type="HAMAP-Rule" id="MF_01023"/>
    </source>
</evidence>
<dbReference type="PANTHER" id="PTHR43643:SF3">
    <property type="entry name" value="HISTIDINOL-PHOSPHATE AMINOTRANSFERASE"/>
    <property type="match status" value="1"/>
</dbReference>
<evidence type="ECO:0000256" key="7">
    <source>
        <dbReference type="ARBA" id="ARBA00022898"/>
    </source>
</evidence>
<dbReference type="Pfam" id="PF00155">
    <property type="entry name" value="Aminotran_1_2"/>
    <property type="match status" value="1"/>
</dbReference>
<dbReference type="UniPathway" id="UPA00031">
    <property type="reaction ID" value="UER00012"/>
</dbReference>
<dbReference type="Proteomes" id="UP000320314">
    <property type="component" value="Unassembled WGS sequence"/>
</dbReference>
<gene>
    <name evidence="9" type="primary">hisC</name>
    <name evidence="11" type="ORF">FJU11_12180</name>
</gene>
<protein>
    <recommendedName>
        <fullName evidence="9">Histidinol-phosphate aminotransferase</fullName>
        <ecNumber evidence="9">2.6.1.9</ecNumber>
    </recommendedName>
    <alternativeName>
        <fullName evidence="9">Imidazole acetol-phosphate transaminase</fullName>
    </alternativeName>
</protein>
<dbReference type="HAMAP" id="MF_01023">
    <property type="entry name" value="HisC_aminotrans_2"/>
    <property type="match status" value="1"/>
</dbReference>
<feature type="modified residue" description="N6-(pyridoxal phosphate)lysine" evidence="9">
    <location>
        <position position="223"/>
    </location>
</feature>
<dbReference type="PANTHER" id="PTHR43643">
    <property type="entry name" value="HISTIDINOL-PHOSPHATE AMINOTRANSFERASE 2"/>
    <property type="match status" value="1"/>
</dbReference>
<dbReference type="Gene3D" id="3.40.640.10">
    <property type="entry name" value="Type I PLP-dependent aspartate aminotransferase-like (Major domain)"/>
    <property type="match status" value="1"/>
</dbReference>
<keyword evidence="9" id="KW-0368">Histidine biosynthesis</keyword>
<evidence type="ECO:0000256" key="1">
    <source>
        <dbReference type="ARBA" id="ARBA00001933"/>
    </source>
</evidence>
<comment type="subunit">
    <text evidence="4 9">Homodimer.</text>
</comment>
<evidence type="ECO:0000256" key="6">
    <source>
        <dbReference type="ARBA" id="ARBA00022679"/>
    </source>
</evidence>
<evidence type="ECO:0000313" key="11">
    <source>
        <dbReference type="EMBL" id="TPW27303.1"/>
    </source>
</evidence>
<dbReference type="InterPro" id="IPR050106">
    <property type="entry name" value="HistidinolP_aminotransfase"/>
</dbReference>
<feature type="domain" description="Aminotransferase class I/classII large" evidence="10">
    <location>
        <begin position="31"/>
        <end position="354"/>
    </location>
</feature>
<organism evidence="11 12">
    <name type="scientific">Pararhizobium mangrovi</name>
    <dbReference type="NCBI Taxonomy" id="2590452"/>
    <lineage>
        <taxon>Bacteria</taxon>
        <taxon>Pseudomonadati</taxon>
        <taxon>Pseudomonadota</taxon>
        <taxon>Alphaproteobacteria</taxon>
        <taxon>Hyphomicrobiales</taxon>
        <taxon>Rhizobiaceae</taxon>
        <taxon>Rhizobium/Agrobacterium group</taxon>
        <taxon>Pararhizobium</taxon>
    </lineage>
</organism>
<dbReference type="AlphaFoldDB" id="A0A506TYX7"/>
<keyword evidence="7 9" id="KW-0663">Pyridoxal phosphate</keyword>
<keyword evidence="5 9" id="KW-0032">Aminotransferase</keyword>
<dbReference type="SUPFAM" id="SSF53383">
    <property type="entry name" value="PLP-dependent transferases"/>
    <property type="match status" value="1"/>
</dbReference>
<dbReference type="EC" id="2.6.1.9" evidence="9"/>
<dbReference type="InterPro" id="IPR015421">
    <property type="entry name" value="PyrdxlP-dep_Trfase_major"/>
</dbReference>
<comment type="caution">
    <text evidence="11">The sequence shown here is derived from an EMBL/GenBank/DDBJ whole genome shotgun (WGS) entry which is preliminary data.</text>
</comment>
<keyword evidence="9" id="KW-0028">Amino-acid biosynthesis</keyword>
<evidence type="ECO:0000256" key="2">
    <source>
        <dbReference type="ARBA" id="ARBA00005011"/>
    </source>
</evidence>
<dbReference type="InterPro" id="IPR015422">
    <property type="entry name" value="PyrdxlP-dep_Trfase_small"/>
</dbReference>
<sequence length="368" mass="39326">MSAPDRPLPKPGIMDIAAYVPGKHAAPGARKVYKLSANETPLGPSPNAEAALRRTADRLSVYPEGTARELREAIGTVHGIDPDRILCGNGSDDLLTLICQAYLAPGDEAIVTAHGFLLYRIQTLAAGATPVTVPERDCTADVEAILAAVTERTKIVFLANPNNPTGTYLPQSAIRRLHAGLPKTVLLVLDAAYAEYVTREDYDAGLALVSASENVVMTRTFSKIYGLAALRIGWMVAPARIIDAVGRIRGPFNVNALAIAAGAAAMRDRDHVAAALEHNEAWLARIEESLTALGLTVTPTVANFVLVHFPDEPGRTAADADAFLTERGYILRRVEAYGFPNALRFTVGSEEANLGVIHALATFMERVA</sequence>
<dbReference type="RefSeq" id="WP_141167337.1">
    <property type="nucleotide sequence ID" value="NZ_VHLH01000022.1"/>
</dbReference>
<dbReference type="OrthoDB" id="9809616at2"/>
<comment type="catalytic activity">
    <reaction evidence="8 9">
        <text>L-histidinol phosphate + 2-oxoglutarate = 3-(imidazol-4-yl)-2-oxopropyl phosphate + L-glutamate</text>
        <dbReference type="Rhea" id="RHEA:23744"/>
        <dbReference type="ChEBI" id="CHEBI:16810"/>
        <dbReference type="ChEBI" id="CHEBI:29985"/>
        <dbReference type="ChEBI" id="CHEBI:57766"/>
        <dbReference type="ChEBI" id="CHEBI:57980"/>
        <dbReference type="EC" id="2.6.1.9"/>
    </reaction>
</comment>
<dbReference type="NCBIfam" id="TIGR01141">
    <property type="entry name" value="hisC"/>
    <property type="match status" value="1"/>
</dbReference>
<comment type="cofactor">
    <cofactor evidence="1 9">
        <name>pyridoxal 5'-phosphate</name>
        <dbReference type="ChEBI" id="CHEBI:597326"/>
    </cofactor>
</comment>
<keyword evidence="12" id="KW-1185">Reference proteome</keyword>
<evidence type="ECO:0000256" key="3">
    <source>
        <dbReference type="ARBA" id="ARBA00007970"/>
    </source>
</evidence>
<dbReference type="Gene3D" id="3.90.1150.10">
    <property type="entry name" value="Aspartate Aminotransferase, domain 1"/>
    <property type="match status" value="1"/>
</dbReference>
<dbReference type="InterPro" id="IPR004839">
    <property type="entry name" value="Aminotransferase_I/II_large"/>
</dbReference>
<reference evidence="11 12" key="1">
    <citation type="submission" date="2019-06" db="EMBL/GenBank/DDBJ databases">
        <authorList>
            <person name="Li M."/>
        </authorList>
    </citation>
    <scope>NUCLEOTIDE SEQUENCE [LARGE SCALE GENOMIC DNA]</scope>
    <source>
        <strain evidence="11 12">BGMRC6574</strain>
    </source>
</reference>
<dbReference type="EMBL" id="VHLH01000022">
    <property type="protein sequence ID" value="TPW27303.1"/>
    <property type="molecule type" value="Genomic_DNA"/>
</dbReference>
<evidence type="ECO:0000256" key="8">
    <source>
        <dbReference type="ARBA" id="ARBA00047481"/>
    </source>
</evidence>
<evidence type="ECO:0000256" key="5">
    <source>
        <dbReference type="ARBA" id="ARBA00022576"/>
    </source>
</evidence>
<comment type="pathway">
    <text evidence="2 9">Amino-acid biosynthesis; L-histidine biosynthesis; L-histidine from 5-phospho-alpha-D-ribose 1-diphosphate: step 7/9.</text>
</comment>
<dbReference type="GO" id="GO:0000105">
    <property type="term" value="P:L-histidine biosynthetic process"/>
    <property type="evidence" value="ECO:0007669"/>
    <property type="project" value="UniProtKB-UniRule"/>
</dbReference>